<keyword evidence="3" id="KW-0539">Nucleus</keyword>
<proteinExistence type="predicted"/>
<dbReference type="SUPFAM" id="SSF57701">
    <property type="entry name" value="Zn2/Cys6 DNA-binding domain"/>
    <property type="match status" value="1"/>
</dbReference>
<dbReference type="PANTHER" id="PTHR31001">
    <property type="entry name" value="UNCHARACTERIZED TRANSCRIPTIONAL REGULATORY PROTEIN"/>
    <property type="match status" value="1"/>
</dbReference>
<dbReference type="SMART" id="SM00906">
    <property type="entry name" value="Fungal_trans"/>
    <property type="match status" value="1"/>
</dbReference>
<dbReference type="PROSITE" id="PS50048">
    <property type="entry name" value="ZN2_CY6_FUNGAL_2"/>
    <property type="match status" value="1"/>
</dbReference>
<keyword evidence="2" id="KW-0479">Metal-binding</keyword>
<dbReference type="SMART" id="SM00066">
    <property type="entry name" value="GAL4"/>
    <property type="match status" value="1"/>
</dbReference>
<gene>
    <name evidence="7" type="ORF">BDV98DRAFT_544347</name>
</gene>
<dbReference type="InterPro" id="IPR007219">
    <property type="entry name" value="XnlR_reg_dom"/>
</dbReference>
<evidence type="ECO:0000256" key="1">
    <source>
        <dbReference type="ARBA" id="ARBA00004123"/>
    </source>
</evidence>
<feature type="domain" description="Zn(2)-C6 fungal-type" evidence="6">
    <location>
        <begin position="14"/>
        <end position="43"/>
    </location>
</feature>
<evidence type="ECO:0000313" key="7">
    <source>
        <dbReference type="EMBL" id="TFL03866.1"/>
    </source>
</evidence>
<dbReference type="CDD" id="cd00067">
    <property type="entry name" value="GAL4"/>
    <property type="match status" value="1"/>
</dbReference>
<evidence type="ECO:0000259" key="6">
    <source>
        <dbReference type="PROSITE" id="PS50048"/>
    </source>
</evidence>
<dbReference type="Gene3D" id="4.10.240.10">
    <property type="entry name" value="Zn(2)-C6 fungal-type DNA-binding domain"/>
    <property type="match status" value="1"/>
</dbReference>
<accession>A0A5C3QPH5</accession>
<keyword evidence="4" id="KW-0175">Coiled coil</keyword>
<dbReference type="GO" id="GO:0003677">
    <property type="term" value="F:DNA binding"/>
    <property type="evidence" value="ECO:0007669"/>
    <property type="project" value="InterPro"/>
</dbReference>
<evidence type="ECO:0000313" key="8">
    <source>
        <dbReference type="Proteomes" id="UP000305067"/>
    </source>
</evidence>
<protein>
    <recommendedName>
        <fullName evidence="6">Zn(2)-C6 fungal-type domain-containing protein</fullName>
    </recommendedName>
</protein>
<name>A0A5C3QPH5_9AGAR</name>
<dbReference type="GO" id="GO:0008270">
    <property type="term" value="F:zinc ion binding"/>
    <property type="evidence" value="ECO:0007669"/>
    <property type="project" value="InterPro"/>
</dbReference>
<dbReference type="PANTHER" id="PTHR31001:SF56">
    <property type="entry name" value="ZN(2)-C6 FUNGAL-TYPE DOMAIN-CONTAINING PROTEIN"/>
    <property type="match status" value="1"/>
</dbReference>
<dbReference type="STRING" id="1884261.A0A5C3QPH5"/>
<reference evidence="7 8" key="1">
    <citation type="journal article" date="2019" name="Nat. Ecol. Evol.">
        <title>Megaphylogeny resolves global patterns of mushroom evolution.</title>
        <authorList>
            <person name="Varga T."/>
            <person name="Krizsan K."/>
            <person name="Foldi C."/>
            <person name="Dima B."/>
            <person name="Sanchez-Garcia M."/>
            <person name="Sanchez-Ramirez S."/>
            <person name="Szollosi G.J."/>
            <person name="Szarkandi J.G."/>
            <person name="Papp V."/>
            <person name="Albert L."/>
            <person name="Andreopoulos W."/>
            <person name="Angelini C."/>
            <person name="Antonin V."/>
            <person name="Barry K.W."/>
            <person name="Bougher N.L."/>
            <person name="Buchanan P."/>
            <person name="Buyck B."/>
            <person name="Bense V."/>
            <person name="Catcheside P."/>
            <person name="Chovatia M."/>
            <person name="Cooper J."/>
            <person name="Damon W."/>
            <person name="Desjardin D."/>
            <person name="Finy P."/>
            <person name="Geml J."/>
            <person name="Haridas S."/>
            <person name="Hughes K."/>
            <person name="Justo A."/>
            <person name="Karasinski D."/>
            <person name="Kautmanova I."/>
            <person name="Kiss B."/>
            <person name="Kocsube S."/>
            <person name="Kotiranta H."/>
            <person name="LaButti K.M."/>
            <person name="Lechner B.E."/>
            <person name="Liimatainen K."/>
            <person name="Lipzen A."/>
            <person name="Lukacs Z."/>
            <person name="Mihaltcheva S."/>
            <person name="Morgado L.N."/>
            <person name="Niskanen T."/>
            <person name="Noordeloos M.E."/>
            <person name="Ohm R.A."/>
            <person name="Ortiz-Santana B."/>
            <person name="Ovrebo C."/>
            <person name="Racz N."/>
            <person name="Riley R."/>
            <person name="Savchenko A."/>
            <person name="Shiryaev A."/>
            <person name="Soop K."/>
            <person name="Spirin V."/>
            <person name="Szebenyi C."/>
            <person name="Tomsovsky M."/>
            <person name="Tulloss R.E."/>
            <person name="Uehling J."/>
            <person name="Grigoriev I.V."/>
            <person name="Vagvolgyi C."/>
            <person name="Papp T."/>
            <person name="Martin F.M."/>
            <person name="Miettinen O."/>
            <person name="Hibbett D.S."/>
            <person name="Nagy L.G."/>
        </authorList>
    </citation>
    <scope>NUCLEOTIDE SEQUENCE [LARGE SCALE GENOMIC DNA]</scope>
    <source>
        <strain evidence="7 8">CBS 309.79</strain>
    </source>
</reference>
<dbReference type="PROSITE" id="PS00463">
    <property type="entry name" value="ZN2_CY6_FUNGAL_1"/>
    <property type="match status" value="1"/>
</dbReference>
<dbReference type="GO" id="GO:0006351">
    <property type="term" value="P:DNA-templated transcription"/>
    <property type="evidence" value="ECO:0007669"/>
    <property type="project" value="InterPro"/>
</dbReference>
<dbReference type="AlphaFoldDB" id="A0A5C3QPH5"/>
<dbReference type="EMBL" id="ML178819">
    <property type="protein sequence ID" value="TFL03866.1"/>
    <property type="molecule type" value="Genomic_DNA"/>
</dbReference>
<dbReference type="Pfam" id="PF04082">
    <property type="entry name" value="Fungal_trans"/>
    <property type="match status" value="1"/>
</dbReference>
<dbReference type="GO" id="GO:0005634">
    <property type="term" value="C:nucleus"/>
    <property type="evidence" value="ECO:0007669"/>
    <property type="project" value="UniProtKB-SubCell"/>
</dbReference>
<dbReference type="InterPro" id="IPR001138">
    <property type="entry name" value="Zn2Cys6_DnaBD"/>
</dbReference>
<dbReference type="GO" id="GO:0000981">
    <property type="term" value="F:DNA-binding transcription factor activity, RNA polymerase II-specific"/>
    <property type="evidence" value="ECO:0007669"/>
    <property type="project" value="InterPro"/>
</dbReference>
<evidence type="ECO:0000256" key="3">
    <source>
        <dbReference type="ARBA" id="ARBA00023242"/>
    </source>
</evidence>
<comment type="subcellular location">
    <subcellularLocation>
        <location evidence="1">Nucleus</location>
    </subcellularLocation>
</comment>
<evidence type="ECO:0000256" key="4">
    <source>
        <dbReference type="SAM" id="Coils"/>
    </source>
</evidence>
<organism evidence="7 8">
    <name type="scientific">Pterulicium gracile</name>
    <dbReference type="NCBI Taxonomy" id="1884261"/>
    <lineage>
        <taxon>Eukaryota</taxon>
        <taxon>Fungi</taxon>
        <taxon>Dikarya</taxon>
        <taxon>Basidiomycota</taxon>
        <taxon>Agaricomycotina</taxon>
        <taxon>Agaricomycetes</taxon>
        <taxon>Agaricomycetidae</taxon>
        <taxon>Agaricales</taxon>
        <taxon>Pleurotineae</taxon>
        <taxon>Pterulaceae</taxon>
        <taxon>Pterulicium</taxon>
    </lineage>
</organism>
<sequence length="762" mass="85128">MTSKETKRLRGEISCAECRRLKVRCDRIIPCSTCVKRGCDALCPTGTVPPGDGSRFVLAATDHLEKELSQMEDRIHELEGAISALRTAENLDPSTNLLSSISAPLANGTTLNDDSSGLELKPVAEETRSQPQGTLHVNEEAGCSLFYGPGGGSESLLLRAESTENRPVIQDLDTSYLPAFLTMGFSKFLLRPRTDIPRLELQQTIESFLPPIDRAKYLVENCLEQLSWMFQFFSRKHLIFELIPLVYRQESDGEYGPHDLALLMITMAIGALVDEQLPPYNLEAQHYYQLVQAAVSIQKLLVEESLTTVKVLHLMSIYNGMSGRESNIELCYNLLNLAAQSAIRVGLHMDPSTWGFTGKEAYDRRHYFYNLFSATLWQALVTGRPLSILPEYINCRIPTAEEEEHFQQGEVPIGFGRWGFLVDKEVVVLVTKAVLAVKSPSYAQILELDEKIDELKDLDIHDADPNSDQTSITMRAFVRAHYTCLMKMFLHRGHFAEVLTETPSDPLNSPRRHSFVSAYEAACAVLDETIGQMARKPILCSRVWMIWSFAFSAAMIVGSVAVRCPEQIGLQPPPVQKFEETCQLFSRAAETSARAARGLPILLAMRERIVRRWQHQQYRNGAHPESSTSDEPQEELSLFGGLTPLVTSKRSTPRSSKSPPTSVPTPVGSVSPPSSLPPAHPRSQPAYSSNAQTQITSTPLFVGQSLTDQSSGWTDPVLWEKRPQHEFTEFSHAREQPTSSLPSDEWLSVVHYDYGLVSYPPR</sequence>
<evidence type="ECO:0000256" key="5">
    <source>
        <dbReference type="SAM" id="MobiDB-lite"/>
    </source>
</evidence>
<dbReference type="Proteomes" id="UP000305067">
    <property type="component" value="Unassembled WGS sequence"/>
</dbReference>
<evidence type="ECO:0000256" key="2">
    <source>
        <dbReference type="ARBA" id="ARBA00022723"/>
    </source>
</evidence>
<dbReference type="InterPro" id="IPR050613">
    <property type="entry name" value="Sec_Metabolite_Reg"/>
</dbReference>
<dbReference type="OrthoDB" id="424974at2759"/>
<dbReference type="InterPro" id="IPR036864">
    <property type="entry name" value="Zn2-C6_fun-type_DNA-bd_sf"/>
</dbReference>
<feature type="region of interest" description="Disordered" evidence="5">
    <location>
        <begin position="644"/>
        <end position="691"/>
    </location>
</feature>
<dbReference type="Pfam" id="PF00172">
    <property type="entry name" value="Zn_clus"/>
    <property type="match status" value="1"/>
</dbReference>
<feature type="compositionally biased region" description="Low complexity" evidence="5">
    <location>
        <begin position="646"/>
        <end position="673"/>
    </location>
</feature>
<dbReference type="CDD" id="cd12148">
    <property type="entry name" value="fungal_TF_MHR"/>
    <property type="match status" value="1"/>
</dbReference>
<feature type="coiled-coil region" evidence="4">
    <location>
        <begin position="61"/>
        <end position="88"/>
    </location>
</feature>
<keyword evidence="8" id="KW-1185">Reference proteome</keyword>